<organism evidence="2 3">
    <name type="scientific">Polyplosphaeria fusca</name>
    <dbReference type="NCBI Taxonomy" id="682080"/>
    <lineage>
        <taxon>Eukaryota</taxon>
        <taxon>Fungi</taxon>
        <taxon>Dikarya</taxon>
        <taxon>Ascomycota</taxon>
        <taxon>Pezizomycotina</taxon>
        <taxon>Dothideomycetes</taxon>
        <taxon>Pleosporomycetidae</taxon>
        <taxon>Pleosporales</taxon>
        <taxon>Tetraplosphaeriaceae</taxon>
        <taxon>Polyplosphaeria</taxon>
    </lineage>
</organism>
<dbReference type="EMBL" id="ML996130">
    <property type="protein sequence ID" value="KAF2735952.1"/>
    <property type="molecule type" value="Genomic_DNA"/>
</dbReference>
<feature type="compositionally biased region" description="Gly residues" evidence="1">
    <location>
        <begin position="78"/>
        <end position="89"/>
    </location>
</feature>
<evidence type="ECO:0000313" key="3">
    <source>
        <dbReference type="Proteomes" id="UP000799444"/>
    </source>
</evidence>
<comment type="caution">
    <text evidence="2">The sequence shown here is derived from an EMBL/GenBank/DDBJ whole genome shotgun (WGS) entry which is preliminary data.</text>
</comment>
<feature type="region of interest" description="Disordered" evidence="1">
    <location>
        <begin position="55"/>
        <end position="89"/>
    </location>
</feature>
<reference evidence="2" key="1">
    <citation type="journal article" date="2020" name="Stud. Mycol.">
        <title>101 Dothideomycetes genomes: a test case for predicting lifestyles and emergence of pathogens.</title>
        <authorList>
            <person name="Haridas S."/>
            <person name="Albert R."/>
            <person name="Binder M."/>
            <person name="Bloem J."/>
            <person name="Labutti K."/>
            <person name="Salamov A."/>
            <person name="Andreopoulos B."/>
            <person name="Baker S."/>
            <person name="Barry K."/>
            <person name="Bills G."/>
            <person name="Bluhm B."/>
            <person name="Cannon C."/>
            <person name="Castanera R."/>
            <person name="Culley D."/>
            <person name="Daum C."/>
            <person name="Ezra D."/>
            <person name="Gonzalez J."/>
            <person name="Henrissat B."/>
            <person name="Kuo A."/>
            <person name="Liang C."/>
            <person name="Lipzen A."/>
            <person name="Lutzoni F."/>
            <person name="Magnuson J."/>
            <person name="Mondo S."/>
            <person name="Nolan M."/>
            <person name="Ohm R."/>
            <person name="Pangilinan J."/>
            <person name="Park H.-J."/>
            <person name="Ramirez L."/>
            <person name="Alfaro M."/>
            <person name="Sun H."/>
            <person name="Tritt A."/>
            <person name="Yoshinaga Y."/>
            <person name="Zwiers L.-H."/>
            <person name="Turgeon B."/>
            <person name="Goodwin S."/>
            <person name="Spatafora J."/>
            <person name="Crous P."/>
            <person name="Grigoriev I."/>
        </authorList>
    </citation>
    <scope>NUCLEOTIDE SEQUENCE</scope>
    <source>
        <strain evidence="2">CBS 125425</strain>
    </source>
</reference>
<gene>
    <name evidence="2" type="ORF">EJ04DRAFT_178468</name>
</gene>
<keyword evidence="3" id="KW-1185">Reference proteome</keyword>
<sequence>MLGRPRRTTSLSEHHQMTKWLKIGMCIWAHTWSLQWPRCVRPTIWLRRGGAAVQHVPRQAEAPRPGASDVDGWRASADGGGNRSGSGSGVGVVVGRHRALHFRSHHCSVIVARVACEQPATSQRPASDPVHQMQSNNATRRPTDKARFGHLYCRQAPTPRSALQHPVVDRTRRPSNNHVQATMSNHVDEPGERRRMRHLCTFDGFR</sequence>
<dbReference type="AlphaFoldDB" id="A0A9P4R373"/>
<name>A0A9P4R373_9PLEO</name>
<proteinExistence type="predicted"/>
<feature type="region of interest" description="Disordered" evidence="1">
    <location>
        <begin position="122"/>
        <end position="141"/>
    </location>
</feature>
<evidence type="ECO:0000313" key="2">
    <source>
        <dbReference type="EMBL" id="KAF2735952.1"/>
    </source>
</evidence>
<accession>A0A9P4R373</accession>
<dbReference type="Proteomes" id="UP000799444">
    <property type="component" value="Unassembled WGS sequence"/>
</dbReference>
<evidence type="ECO:0000256" key="1">
    <source>
        <dbReference type="SAM" id="MobiDB-lite"/>
    </source>
</evidence>
<protein>
    <submittedName>
        <fullName evidence="2">Uncharacterized protein</fullName>
    </submittedName>
</protein>